<dbReference type="AlphaFoldDB" id="A0A2T7NNC5"/>
<dbReference type="InterPro" id="IPR029034">
    <property type="entry name" value="Cystine-knot_cytokine"/>
</dbReference>
<dbReference type="GO" id="GO:0008083">
    <property type="term" value="F:growth factor activity"/>
    <property type="evidence" value="ECO:0007669"/>
    <property type="project" value="UniProtKB-KW"/>
</dbReference>
<dbReference type="Gene3D" id="2.10.90.10">
    <property type="entry name" value="Cystine-knot cytokines"/>
    <property type="match status" value="1"/>
</dbReference>
<comment type="caution">
    <text evidence="10">The sequence shown here is derived from an EMBL/GenBank/DDBJ whole genome shotgun (WGS) entry which is preliminary data.</text>
</comment>
<evidence type="ECO:0000256" key="4">
    <source>
        <dbReference type="ARBA" id="ARBA00023030"/>
    </source>
</evidence>
<feature type="compositionally biased region" description="Polar residues" evidence="7">
    <location>
        <begin position="117"/>
        <end position="127"/>
    </location>
</feature>
<dbReference type="OrthoDB" id="6516235at2759"/>
<evidence type="ECO:0000256" key="8">
    <source>
        <dbReference type="SAM" id="SignalP"/>
    </source>
</evidence>
<dbReference type="Proteomes" id="UP000245119">
    <property type="component" value="Linkage Group LG10"/>
</dbReference>
<organism evidence="10 11">
    <name type="scientific">Pomacea canaliculata</name>
    <name type="common">Golden apple snail</name>
    <dbReference type="NCBI Taxonomy" id="400727"/>
    <lineage>
        <taxon>Eukaryota</taxon>
        <taxon>Metazoa</taxon>
        <taxon>Spiralia</taxon>
        <taxon>Lophotrochozoa</taxon>
        <taxon>Mollusca</taxon>
        <taxon>Gastropoda</taxon>
        <taxon>Caenogastropoda</taxon>
        <taxon>Architaenioglossa</taxon>
        <taxon>Ampullarioidea</taxon>
        <taxon>Ampullariidae</taxon>
        <taxon>Pomacea</taxon>
    </lineage>
</organism>
<dbReference type="SMART" id="SM00204">
    <property type="entry name" value="TGFB"/>
    <property type="match status" value="1"/>
</dbReference>
<keyword evidence="8" id="KW-0732">Signal</keyword>
<dbReference type="PANTHER" id="PTHR11848:SF298">
    <property type="entry name" value="DAWDLE, ISOFORM A"/>
    <property type="match status" value="1"/>
</dbReference>
<feature type="compositionally biased region" description="Basic and acidic residues" evidence="7">
    <location>
        <begin position="128"/>
        <end position="154"/>
    </location>
</feature>
<feature type="compositionally biased region" description="Basic and acidic residues" evidence="7">
    <location>
        <begin position="161"/>
        <end position="173"/>
    </location>
</feature>
<dbReference type="SUPFAM" id="SSF57501">
    <property type="entry name" value="Cystine-knot cytokines"/>
    <property type="match status" value="1"/>
</dbReference>
<name>A0A2T7NNC5_POMCA</name>
<keyword evidence="11" id="KW-1185">Reference proteome</keyword>
<dbReference type="Pfam" id="PF00019">
    <property type="entry name" value="TGF_beta"/>
    <property type="match status" value="1"/>
</dbReference>
<feature type="signal peptide" evidence="8">
    <location>
        <begin position="1"/>
        <end position="26"/>
    </location>
</feature>
<evidence type="ECO:0000256" key="3">
    <source>
        <dbReference type="ARBA" id="ARBA00022525"/>
    </source>
</evidence>
<protein>
    <recommendedName>
        <fullName evidence="9">TGF-beta family profile domain-containing protein</fullName>
    </recommendedName>
</protein>
<feature type="region of interest" description="Disordered" evidence="7">
    <location>
        <begin position="32"/>
        <end position="402"/>
    </location>
</feature>
<feature type="compositionally biased region" description="Basic and acidic residues" evidence="7">
    <location>
        <begin position="364"/>
        <end position="402"/>
    </location>
</feature>
<dbReference type="EMBL" id="PZQS01000010">
    <property type="protein sequence ID" value="PVD22654.1"/>
    <property type="molecule type" value="Genomic_DNA"/>
</dbReference>
<evidence type="ECO:0000256" key="5">
    <source>
        <dbReference type="ARBA" id="ARBA00023157"/>
    </source>
</evidence>
<dbReference type="CDD" id="cd08698">
    <property type="entry name" value="TGF_beta_SF"/>
    <property type="match status" value="1"/>
</dbReference>
<evidence type="ECO:0000313" key="10">
    <source>
        <dbReference type="EMBL" id="PVD22654.1"/>
    </source>
</evidence>
<dbReference type="InterPro" id="IPR001111">
    <property type="entry name" value="TGF-b_propeptide"/>
</dbReference>
<dbReference type="Pfam" id="PF00688">
    <property type="entry name" value="TGFb_propeptide"/>
    <property type="match status" value="1"/>
</dbReference>
<proteinExistence type="inferred from homology"/>
<keyword evidence="3" id="KW-0964">Secreted</keyword>
<sequence>MGWPERRVLAVLVAILCLAPCTLLVALSPDLKPSQNVPTATAQTEPDWHSRSLSKKSFSDLKSTPSPDLVADAGGSVVSGGYGKSVGDAHERTTDKSDEQQEKEQRTSAMARLRQWASPTAPSSTAKELQDVEGTHARGDDKPEAAVEKRDKHVTPWSDDDAIRDLNADYPDHDELEDDIDDDIINKKESPKLGVPSRHHERYEQRQGQDGGQEEGTKRWRQQLVRESDDTRQDVKTQASGHASDLKEEPPQASRPSSGAPRESATIVGTKADPLRSEINFEGHKYEKVKSRNRPKWLSHLAGQRQTAGGGLGTEDLHVNHEGLQVLSPSPPHSLTTDEALTPAPLNGERDKHDGSSDVPSDLGVKEEHRQSSMEDNHDRVDDYNRTKESRINTSDPHDDKWSAMKQKKTAYLKSCPACQAGINEARTLRLQVSCMSVCLSVCLSEIKTAKAWILKHICQAHVLRDQLLDKLRMVPRFKSSPWRPKLPDQVFPDYLQHDESDVDSKYYARTTELIVLGRDLGRHRLRREGTGSYQFAVTGKVKGSVSSAELWVYKMADANDVHGQTLIITELDFRKGRHLQERSLVARLETKVQEGWVSFDVTRLVQRWEEAGQPAPMQLLAIRCKTCARTNYRAIFGAKSNFRPVLVMHLQSTEEHERKRRSTCDPEFDCCKFDLFVHFRDLGIHEVLHPRTIKADYCYGSCDRPDLGHYHHSQLMQNYRWNNDRPINSTLRERVKPCCVPVVLRQTSIMYYNNSLNTQINNGVVPNILVDKCGCA</sequence>
<dbReference type="STRING" id="400727.A0A2T7NNC5"/>
<feature type="domain" description="TGF-beta family profile" evidence="9">
    <location>
        <begin position="659"/>
        <end position="777"/>
    </location>
</feature>
<dbReference type="GO" id="GO:0005615">
    <property type="term" value="C:extracellular space"/>
    <property type="evidence" value="ECO:0007669"/>
    <property type="project" value="TreeGrafter"/>
</dbReference>
<comment type="subcellular location">
    <subcellularLocation>
        <location evidence="1">Secreted</location>
    </subcellularLocation>
</comment>
<dbReference type="PROSITE" id="PS51362">
    <property type="entry name" value="TGF_BETA_2"/>
    <property type="match status" value="1"/>
</dbReference>
<feature type="compositionally biased region" description="Basic and acidic residues" evidence="7">
    <location>
        <begin position="224"/>
        <end position="235"/>
    </location>
</feature>
<dbReference type="Gene3D" id="2.60.120.970">
    <property type="match status" value="1"/>
</dbReference>
<keyword evidence="5" id="KW-1015">Disulfide bond</keyword>
<gene>
    <name evidence="10" type="ORF">C0Q70_15909</name>
</gene>
<feature type="compositionally biased region" description="Acidic residues" evidence="7">
    <location>
        <begin position="174"/>
        <end position="183"/>
    </location>
</feature>
<dbReference type="GO" id="GO:0005125">
    <property type="term" value="F:cytokine activity"/>
    <property type="evidence" value="ECO:0007669"/>
    <property type="project" value="TreeGrafter"/>
</dbReference>
<evidence type="ECO:0000256" key="7">
    <source>
        <dbReference type="SAM" id="MobiDB-lite"/>
    </source>
</evidence>
<keyword evidence="4 6" id="KW-0339">Growth factor</keyword>
<dbReference type="InterPro" id="IPR015615">
    <property type="entry name" value="TGF-beta-rel"/>
</dbReference>
<evidence type="ECO:0000313" key="11">
    <source>
        <dbReference type="Proteomes" id="UP000245119"/>
    </source>
</evidence>
<evidence type="ECO:0000256" key="2">
    <source>
        <dbReference type="ARBA" id="ARBA00006656"/>
    </source>
</evidence>
<feature type="compositionally biased region" description="Basic and acidic residues" evidence="7">
    <location>
        <begin position="87"/>
        <end position="106"/>
    </location>
</feature>
<dbReference type="InterPro" id="IPR001839">
    <property type="entry name" value="TGF-b_C"/>
</dbReference>
<feature type="chain" id="PRO_5015432182" description="TGF-beta family profile domain-containing protein" evidence="8">
    <location>
        <begin position="27"/>
        <end position="777"/>
    </location>
</feature>
<dbReference type="PANTHER" id="PTHR11848">
    <property type="entry name" value="TGF-BETA FAMILY"/>
    <property type="match status" value="1"/>
</dbReference>
<comment type="similarity">
    <text evidence="2 6">Belongs to the TGF-beta family.</text>
</comment>
<feature type="compositionally biased region" description="Polar residues" evidence="7">
    <location>
        <begin position="33"/>
        <end position="44"/>
    </location>
</feature>
<feature type="compositionally biased region" description="Basic and acidic residues" evidence="7">
    <location>
        <begin position="273"/>
        <end position="290"/>
    </location>
</feature>
<accession>A0A2T7NNC5</accession>
<evidence type="ECO:0000256" key="6">
    <source>
        <dbReference type="RuleBase" id="RU000354"/>
    </source>
</evidence>
<evidence type="ECO:0000256" key="1">
    <source>
        <dbReference type="ARBA" id="ARBA00004613"/>
    </source>
</evidence>
<reference evidence="10 11" key="1">
    <citation type="submission" date="2018-04" db="EMBL/GenBank/DDBJ databases">
        <title>The genome of golden apple snail Pomacea canaliculata provides insight into stress tolerance and invasive adaptation.</title>
        <authorList>
            <person name="Liu C."/>
            <person name="Liu B."/>
            <person name="Ren Y."/>
            <person name="Zhang Y."/>
            <person name="Wang H."/>
            <person name="Li S."/>
            <person name="Jiang F."/>
            <person name="Yin L."/>
            <person name="Zhang G."/>
            <person name="Qian W."/>
            <person name="Fan W."/>
        </authorList>
    </citation>
    <scope>NUCLEOTIDE SEQUENCE [LARGE SCALE GENOMIC DNA]</scope>
    <source>
        <strain evidence="10">SZHN2017</strain>
        <tissue evidence="10">Muscle</tissue>
    </source>
</reference>
<evidence type="ECO:0000259" key="9">
    <source>
        <dbReference type="PROSITE" id="PS51362"/>
    </source>
</evidence>